<accession>A0AAW8RA71</accession>
<sequence>MLEDISISIKCFNRESVLLKDTRGGVTLLKESELIKEINQYVTTNISEFSHEQIIEISNPETVADLKQQVIIEVRGENSLLQNQQEIIAVLTNYQHNFEKNNPYMQVYQAYIVTESHRIRLCLNFFLKFIYQYEQFSKIEIRDALMKQGVDATGSILANWKKIEIQRLSQNLTARVSPLPQSRPVESYVSRPGQLIETANPLIQTIIENLEKLRQQVLAIDTQLSTADNLDETLERQLQSKQTELDNIAAMIDSFTKEKESLESHYTTVATKLNQLEPKMKQVQETSQLLQNKFNQNHTVDLEKIKQQYKQLELYTTELEKKQKQQHYIEEKINQIEQLNERTKGLVAKFENKIVESSNQTEKAVAFLEKEKQLLANLALVERNLASKTEAFDYEKKELTLFIQQLKHENHLLKDQLQQANGSSQPAVEPIFDNVHESLPQKVEFVDVKEEDQVSLDLINDQKVVQTKSLIKESISEERDIYLSRSRKIDNAKKLTKPKLTLKEYNDIYQKVRYLEHTWMIYLDYLVRLESDPDAFHLSQLTPSEQRLKKRINRHLIEEFIRSNQISTMKEEIELRKRNFFKNPKINLTAKKYRELLQVVENYEVMDYLNQVLRKIYETTK</sequence>
<evidence type="ECO:0000256" key="1">
    <source>
        <dbReference type="SAM" id="Coils"/>
    </source>
</evidence>
<evidence type="ECO:0000313" key="3">
    <source>
        <dbReference type="Proteomes" id="UP001249945"/>
    </source>
</evidence>
<dbReference type="AlphaFoldDB" id="A0AAW8RA71"/>
<evidence type="ECO:0000313" key="2">
    <source>
        <dbReference type="EMBL" id="MDT1973419.1"/>
    </source>
</evidence>
<comment type="caution">
    <text evidence="2">The sequence shown here is derived from an EMBL/GenBank/DDBJ whole genome shotgun (WGS) entry which is preliminary data.</text>
</comment>
<name>A0AAW8RA71_CARDV</name>
<proteinExistence type="predicted"/>
<keyword evidence="1" id="KW-0175">Coiled coil</keyword>
<dbReference type="Proteomes" id="UP001249945">
    <property type="component" value="Unassembled WGS sequence"/>
</dbReference>
<reference evidence="2" key="1">
    <citation type="submission" date="2022-04" db="EMBL/GenBank/DDBJ databases">
        <title>Draft genome sequences of lactic acid bacteria (LAB) strains involved in meat spoilage.</title>
        <authorList>
            <person name="Palevich N."/>
        </authorList>
    </citation>
    <scope>NUCLEOTIDE SEQUENCE</scope>
    <source>
        <strain evidence="2">9-14</strain>
    </source>
</reference>
<gene>
    <name evidence="2" type="ORF">MX635_03315</name>
</gene>
<protein>
    <submittedName>
        <fullName evidence="2">Uncharacterized protein</fullName>
    </submittedName>
</protein>
<organism evidence="2 3">
    <name type="scientific">Carnobacterium divergens</name>
    <name type="common">Lactobacillus divergens</name>
    <dbReference type="NCBI Taxonomy" id="2748"/>
    <lineage>
        <taxon>Bacteria</taxon>
        <taxon>Bacillati</taxon>
        <taxon>Bacillota</taxon>
        <taxon>Bacilli</taxon>
        <taxon>Lactobacillales</taxon>
        <taxon>Carnobacteriaceae</taxon>
        <taxon>Carnobacterium</taxon>
    </lineage>
</organism>
<feature type="coiled-coil region" evidence="1">
    <location>
        <begin position="295"/>
        <end position="353"/>
    </location>
</feature>
<dbReference type="EMBL" id="JALRMR010000003">
    <property type="protein sequence ID" value="MDT1973419.1"/>
    <property type="molecule type" value="Genomic_DNA"/>
</dbReference>
<dbReference type="RefSeq" id="WP_311780039.1">
    <property type="nucleotide sequence ID" value="NZ_JALRMR010000003.1"/>
</dbReference>